<dbReference type="SMART" id="SM00086">
    <property type="entry name" value="PAC"/>
    <property type="match status" value="1"/>
</dbReference>
<dbReference type="InterPro" id="IPR003594">
    <property type="entry name" value="HATPase_dom"/>
</dbReference>
<dbReference type="Gene3D" id="3.30.565.10">
    <property type="entry name" value="Histidine kinase-like ATPase, C-terminal domain"/>
    <property type="match status" value="1"/>
</dbReference>
<evidence type="ECO:0000256" key="7">
    <source>
        <dbReference type="PROSITE-ProRule" id="PRU00169"/>
    </source>
</evidence>
<feature type="domain" description="Histidine kinase" evidence="10">
    <location>
        <begin position="194"/>
        <end position="417"/>
    </location>
</feature>
<dbReference type="InterPro" id="IPR005467">
    <property type="entry name" value="His_kinase_dom"/>
</dbReference>
<evidence type="ECO:0000259" key="12">
    <source>
        <dbReference type="PROSITE" id="PS50112"/>
    </source>
</evidence>
<keyword evidence="3 7" id="KW-0597">Phosphoprotein</keyword>
<dbReference type="SUPFAM" id="SSF52172">
    <property type="entry name" value="CheY-like"/>
    <property type="match status" value="1"/>
</dbReference>
<dbReference type="InterPro" id="IPR001789">
    <property type="entry name" value="Sig_transdc_resp-reg_receiver"/>
</dbReference>
<dbReference type="CDD" id="cd16922">
    <property type="entry name" value="HATPase_EvgS-ArcB-TorS-like"/>
    <property type="match status" value="1"/>
</dbReference>
<dbReference type="GO" id="GO:0006355">
    <property type="term" value="P:regulation of DNA-templated transcription"/>
    <property type="evidence" value="ECO:0007669"/>
    <property type="project" value="InterPro"/>
</dbReference>
<evidence type="ECO:0000259" key="10">
    <source>
        <dbReference type="PROSITE" id="PS50109"/>
    </source>
</evidence>
<feature type="compositionally biased region" description="Polar residues" evidence="9">
    <location>
        <begin position="1"/>
        <end position="10"/>
    </location>
</feature>
<dbReference type="CDD" id="cd00130">
    <property type="entry name" value="PAS"/>
    <property type="match status" value="1"/>
</dbReference>
<name>A0A7C2P2B5_9PLAN</name>
<gene>
    <name evidence="14" type="ORF">ENQ76_16670</name>
</gene>
<dbReference type="PROSITE" id="PS50109">
    <property type="entry name" value="HIS_KIN"/>
    <property type="match status" value="1"/>
</dbReference>
<dbReference type="SUPFAM" id="SSF47384">
    <property type="entry name" value="Homodimeric domain of signal transducing histidine kinase"/>
    <property type="match status" value="1"/>
</dbReference>
<dbReference type="PANTHER" id="PTHR43047:SF78">
    <property type="entry name" value="SENSORY_REGULATORY PROTEIN RPFC"/>
    <property type="match status" value="1"/>
</dbReference>
<dbReference type="GO" id="GO:0000155">
    <property type="term" value="F:phosphorelay sensor kinase activity"/>
    <property type="evidence" value="ECO:0007669"/>
    <property type="project" value="InterPro"/>
</dbReference>
<dbReference type="AlphaFoldDB" id="A0A7C2P2B5"/>
<dbReference type="Gene3D" id="3.30.450.20">
    <property type="entry name" value="PAS domain"/>
    <property type="match status" value="1"/>
</dbReference>
<feature type="domain" description="PAC" evidence="13">
    <location>
        <begin position="112"/>
        <end position="162"/>
    </location>
</feature>
<keyword evidence="4" id="KW-0808">Transferase</keyword>
<feature type="modified residue" description="4-aspartylphosphate" evidence="7">
    <location>
        <position position="503"/>
    </location>
</feature>
<dbReference type="InterPro" id="IPR035965">
    <property type="entry name" value="PAS-like_dom_sf"/>
</dbReference>
<proteinExistence type="predicted"/>
<evidence type="ECO:0000256" key="9">
    <source>
        <dbReference type="SAM" id="MobiDB-lite"/>
    </source>
</evidence>
<evidence type="ECO:0000256" key="2">
    <source>
        <dbReference type="ARBA" id="ARBA00012438"/>
    </source>
</evidence>
<dbReference type="FunFam" id="3.30.565.10:FF:000010">
    <property type="entry name" value="Sensor histidine kinase RcsC"/>
    <property type="match status" value="1"/>
</dbReference>
<keyword evidence="6" id="KW-0902">Two-component regulatory system</keyword>
<dbReference type="SMART" id="SM00387">
    <property type="entry name" value="HATPase_c"/>
    <property type="match status" value="1"/>
</dbReference>
<evidence type="ECO:0000259" key="13">
    <source>
        <dbReference type="PROSITE" id="PS50113"/>
    </source>
</evidence>
<feature type="region of interest" description="Disordered" evidence="9">
    <location>
        <begin position="419"/>
        <end position="441"/>
    </location>
</feature>
<dbReference type="Gene3D" id="1.10.287.130">
    <property type="match status" value="1"/>
</dbReference>
<dbReference type="SUPFAM" id="SSF55874">
    <property type="entry name" value="ATPase domain of HSP90 chaperone/DNA topoisomerase II/histidine kinase"/>
    <property type="match status" value="1"/>
</dbReference>
<dbReference type="PROSITE" id="PS50113">
    <property type="entry name" value="PAC"/>
    <property type="match status" value="1"/>
</dbReference>
<feature type="coiled-coil region" evidence="8">
    <location>
        <begin position="153"/>
        <end position="187"/>
    </location>
</feature>
<dbReference type="InterPro" id="IPR036890">
    <property type="entry name" value="HATPase_C_sf"/>
</dbReference>
<feature type="compositionally biased region" description="Basic and acidic residues" evidence="9">
    <location>
        <begin position="419"/>
        <end position="428"/>
    </location>
</feature>
<sequence>MSTSISSNPDVVTPSDPPQHLAQRPETLAAPGQLALGEFEQIFQEAPDGIIVTSRSGIIEHANRYVASLFGYTLHELIGRNVSILIPHPEQDRHDAHIAQLSVANNSGILGVRREVRGQHRDGRIFPLDLRVMPLQAEGSLRYVGLVSDISERKQLEHERRMHQEQLEIQNAELRRLQSLAESASRAKSEFLANISHEIRTPLTAILGFAEHLLEPDIRPQERWEDLQTIRRNGRHLLQLINDVLDLSKIESGQFQIRLAACDLRSLMDDLQATFSPLANERGLTFDVLPLRIHPPVIQSDSDRLRQILYNLLSNAFKFTERGGVTLSVEDGRFPASPRRRVQFRVTDTGPGMGPDLLARLFRPFTQGDASATRPFGGTGLGLTISRNFARLMGGDIRVTSQVGTGSIFTVGVDAGPLDAERPTDKAGSRPVTPAPLTSAATRPPLSGRILLAEDAPDIRRLLMFQLTKFGLEVVSVNNGAEAVEAALSAAESHQPFDVVLMDMQMPVMEGYQATATIRRAGYLRPVIAVTANALSGDREKCLAAGCDEFLSKPIDFHQLHSLLRCLLSERSPTVSNW</sequence>
<dbReference type="PROSITE" id="PS50110">
    <property type="entry name" value="RESPONSE_REGULATORY"/>
    <property type="match status" value="1"/>
</dbReference>
<dbReference type="InterPro" id="IPR000014">
    <property type="entry name" value="PAS"/>
</dbReference>
<dbReference type="EMBL" id="DSOK01000458">
    <property type="protein sequence ID" value="HEN17094.1"/>
    <property type="molecule type" value="Genomic_DNA"/>
</dbReference>
<dbReference type="InterPro" id="IPR001610">
    <property type="entry name" value="PAC"/>
</dbReference>
<dbReference type="SMART" id="SM00388">
    <property type="entry name" value="HisKA"/>
    <property type="match status" value="1"/>
</dbReference>
<comment type="caution">
    <text evidence="14">The sequence shown here is derived from an EMBL/GenBank/DDBJ whole genome shotgun (WGS) entry which is preliminary data.</text>
</comment>
<dbReference type="PRINTS" id="PR00344">
    <property type="entry name" value="BCTRLSENSOR"/>
</dbReference>
<dbReference type="Pfam" id="PF02518">
    <property type="entry name" value="HATPase_c"/>
    <property type="match status" value="1"/>
</dbReference>
<dbReference type="SUPFAM" id="SSF55785">
    <property type="entry name" value="PYP-like sensor domain (PAS domain)"/>
    <property type="match status" value="1"/>
</dbReference>
<evidence type="ECO:0000313" key="14">
    <source>
        <dbReference type="EMBL" id="HEN17094.1"/>
    </source>
</evidence>
<evidence type="ECO:0000259" key="11">
    <source>
        <dbReference type="PROSITE" id="PS50110"/>
    </source>
</evidence>
<evidence type="ECO:0000256" key="8">
    <source>
        <dbReference type="SAM" id="Coils"/>
    </source>
</evidence>
<evidence type="ECO:0000256" key="5">
    <source>
        <dbReference type="ARBA" id="ARBA00022777"/>
    </source>
</evidence>
<evidence type="ECO:0000256" key="1">
    <source>
        <dbReference type="ARBA" id="ARBA00000085"/>
    </source>
</evidence>
<dbReference type="InterPro" id="IPR003661">
    <property type="entry name" value="HisK_dim/P_dom"/>
</dbReference>
<dbReference type="Pfam" id="PF00512">
    <property type="entry name" value="HisKA"/>
    <property type="match status" value="1"/>
</dbReference>
<dbReference type="SMART" id="SM00448">
    <property type="entry name" value="REC"/>
    <property type="match status" value="1"/>
</dbReference>
<dbReference type="PROSITE" id="PS50112">
    <property type="entry name" value="PAS"/>
    <property type="match status" value="1"/>
</dbReference>
<dbReference type="NCBIfam" id="TIGR00229">
    <property type="entry name" value="sensory_box"/>
    <property type="match status" value="1"/>
</dbReference>
<dbReference type="Pfam" id="PF00072">
    <property type="entry name" value="Response_reg"/>
    <property type="match status" value="1"/>
</dbReference>
<dbReference type="InterPro" id="IPR011006">
    <property type="entry name" value="CheY-like_superfamily"/>
</dbReference>
<dbReference type="InterPro" id="IPR004358">
    <property type="entry name" value="Sig_transdc_His_kin-like_C"/>
</dbReference>
<feature type="region of interest" description="Disordered" evidence="9">
    <location>
        <begin position="1"/>
        <end position="22"/>
    </location>
</feature>
<comment type="catalytic activity">
    <reaction evidence="1">
        <text>ATP + protein L-histidine = ADP + protein N-phospho-L-histidine.</text>
        <dbReference type="EC" id="2.7.13.3"/>
    </reaction>
</comment>
<feature type="domain" description="Response regulatory" evidence="11">
    <location>
        <begin position="449"/>
        <end position="568"/>
    </location>
</feature>
<dbReference type="CDD" id="cd17546">
    <property type="entry name" value="REC_hyHK_CKI1_RcsC-like"/>
    <property type="match status" value="1"/>
</dbReference>
<feature type="domain" description="PAS" evidence="12">
    <location>
        <begin position="35"/>
        <end position="106"/>
    </location>
</feature>
<dbReference type="PANTHER" id="PTHR43047">
    <property type="entry name" value="TWO-COMPONENT HISTIDINE PROTEIN KINASE"/>
    <property type="match status" value="1"/>
</dbReference>
<dbReference type="EC" id="2.7.13.3" evidence="2"/>
<dbReference type="Pfam" id="PF00989">
    <property type="entry name" value="PAS"/>
    <property type="match status" value="1"/>
</dbReference>
<dbReference type="SMART" id="SM00091">
    <property type="entry name" value="PAS"/>
    <property type="match status" value="1"/>
</dbReference>
<dbReference type="CDD" id="cd00082">
    <property type="entry name" value="HisKA"/>
    <property type="match status" value="1"/>
</dbReference>
<evidence type="ECO:0000256" key="4">
    <source>
        <dbReference type="ARBA" id="ARBA00022679"/>
    </source>
</evidence>
<evidence type="ECO:0000256" key="3">
    <source>
        <dbReference type="ARBA" id="ARBA00022553"/>
    </source>
</evidence>
<dbReference type="InterPro" id="IPR036097">
    <property type="entry name" value="HisK_dim/P_sf"/>
</dbReference>
<dbReference type="InterPro" id="IPR013767">
    <property type="entry name" value="PAS_fold"/>
</dbReference>
<dbReference type="FunFam" id="1.10.287.130:FF:000001">
    <property type="entry name" value="Two-component sensor histidine kinase"/>
    <property type="match status" value="1"/>
</dbReference>
<accession>A0A7C2P2B5</accession>
<dbReference type="Gene3D" id="3.40.50.2300">
    <property type="match status" value="1"/>
</dbReference>
<organism evidence="14">
    <name type="scientific">Schlesneria paludicola</name>
    <dbReference type="NCBI Taxonomy" id="360056"/>
    <lineage>
        <taxon>Bacteria</taxon>
        <taxon>Pseudomonadati</taxon>
        <taxon>Planctomycetota</taxon>
        <taxon>Planctomycetia</taxon>
        <taxon>Planctomycetales</taxon>
        <taxon>Planctomycetaceae</taxon>
        <taxon>Schlesneria</taxon>
    </lineage>
</organism>
<dbReference type="InterPro" id="IPR000700">
    <property type="entry name" value="PAS-assoc_C"/>
</dbReference>
<keyword evidence="8" id="KW-0175">Coiled coil</keyword>
<protein>
    <recommendedName>
        <fullName evidence="2">histidine kinase</fullName>
        <ecNumber evidence="2">2.7.13.3</ecNumber>
    </recommendedName>
</protein>
<reference evidence="14" key="1">
    <citation type="journal article" date="2020" name="mSystems">
        <title>Genome- and Community-Level Interaction Insights into Carbon Utilization and Element Cycling Functions of Hydrothermarchaeota in Hydrothermal Sediment.</title>
        <authorList>
            <person name="Zhou Z."/>
            <person name="Liu Y."/>
            <person name="Xu W."/>
            <person name="Pan J."/>
            <person name="Luo Z.H."/>
            <person name="Li M."/>
        </authorList>
    </citation>
    <scope>NUCLEOTIDE SEQUENCE [LARGE SCALE GENOMIC DNA]</scope>
    <source>
        <strain evidence="14">SpSt-339</strain>
    </source>
</reference>
<evidence type="ECO:0000256" key="6">
    <source>
        <dbReference type="ARBA" id="ARBA00023012"/>
    </source>
</evidence>
<keyword evidence="5 14" id="KW-0418">Kinase</keyword>